<protein>
    <submittedName>
        <fullName evidence="1">PorT family protein</fullName>
    </submittedName>
</protein>
<dbReference type="SUPFAM" id="SSF56925">
    <property type="entry name" value="OMPA-like"/>
    <property type="match status" value="1"/>
</dbReference>
<name>A0A953HX70_9BACT</name>
<dbReference type="InterPro" id="IPR011250">
    <property type="entry name" value="OMP/PagP_B-barrel"/>
</dbReference>
<comment type="caution">
    <text evidence="1">The sequence shown here is derived from an EMBL/GenBank/DDBJ whole genome shotgun (WGS) entry which is preliminary data.</text>
</comment>
<dbReference type="RefSeq" id="WP_222579799.1">
    <property type="nucleotide sequence ID" value="NZ_JAHVHU010000008.1"/>
</dbReference>
<accession>A0A953HX70</accession>
<sequence length="215" mass="25111">MTTSVTKDINSFFVSVKGVTRALLTLLFILQLTSQSFSQNNVFSARIITDINFSQIRGDMLAGYHRIGYGIGTGVGYRMAPRWNAHLDLFYRNTGAKNSPYDPIKRSIDIHMAQIPLYASYLTWWDNGLSRFHFDVGFMYGRILHSTIRFPKFEKYSTFIRDDDYSVMTGMGFWFSQHHGINVHYIRSLSLILNVKADDVEWQLYYISLQYQFRF</sequence>
<evidence type="ECO:0000313" key="1">
    <source>
        <dbReference type="EMBL" id="MBY5958261.1"/>
    </source>
</evidence>
<reference evidence="1" key="1">
    <citation type="submission" date="2021-06" db="EMBL/GenBank/DDBJ databases">
        <title>44 bacteria genomes isolated from Dapeng, Shenzhen.</title>
        <authorList>
            <person name="Zheng W."/>
            <person name="Yu S."/>
            <person name="Huang Y."/>
        </authorList>
    </citation>
    <scope>NUCLEOTIDE SEQUENCE</scope>
    <source>
        <strain evidence="1">DP5N28-2</strain>
    </source>
</reference>
<proteinExistence type="predicted"/>
<dbReference type="EMBL" id="JAHVHU010000008">
    <property type="protein sequence ID" value="MBY5958261.1"/>
    <property type="molecule type" value="Genomic_DNA"/>
</dbReference>
<keyword evidence="2" id="KW-1185">Reference proteome</keyword>
<evidence type="ECO:0000313" key="2">
    <source>
        <dbReference type="Proteomes" id="UP000753961"/>
    </source>
</evidence>
<gene>
    <name evidence="1" type="ORF">KUV50_08975</name>
</gene>
<dbReference type="AlphaFoldDB" id="A0A953HX70"/>
<organism evidence="1 2">
    <name type="scientific">Membranihabitans marinus</name>
    <dbReference type="NCBI Taxonomy" id="1227546"/>
    <lineage>
        <taxon>Bacteria</taxon>
        <taxon>Pseudomonadati</taxon>
        <taxon>Bacteroidota</taxon>
        <taxon>Saprospiria</taxon>
        <taxon>Saprospirales</taxon>
        <taxon>Saprospiraceae</taxon>
        <taxon>Membranihabitans</taxon>
    </lineage>
</organism>
<dbReference type="Proteomes" id="UP000753961">
    <property type="component" value="Unassembled WGS sequence"/>
</dbReference>